<gene>
    <name evidence="1" type="ORF">RDI58_012931</name>
</gene>
<dbReference type="Gene3D" id="3.40.50.1820">
    <property type="entry name" value="alpha/beta hydrolase"/>
    <property type="match status" value="1"/>
</dbReference>
<dbReference type="EMBL" id="JBANQN010000005">
    <property type="protein sequence ID" value="KAK6789132.1"/>
    <property type="molecule type" value="Genomic_DNA"/>
</dbReference>
<name>A0AAN8YE47_SOLBU</name>
<comment type="caution">
    <text evidence="1">The sequence shown here is derived from an EMBL/GenBank/DDBJ whole genome shotgun (WGS) entry which is preliminary data.</text>
</comment>
<sequence>MLANKAFKGYENTCKNWVLSITGAFNGTTRTYFDGMNYFVVQFNNWFDIPWLKNYYNFGFDHFNISWRKIGIWGLIDCLLGNAGPFALGDWILPDLTLQGSIKLNNHLHMFPNTYYFSYATKRTSNVLGIAVPSGILGIHPLLFIDIRKMSL</sequence>
<dbReference type="PANTHER" id="PTHR34043">
    <property type="entry name" value="ALPHA/BETA-HYDROLASES SUPERFAMILY PROTEIN"/>
    <property type="match status" value="1"/>
</dbReference>
<accession>A0AAN8YE47</accession>
<evidence type="ECO:0000313" key="2">
    <source>
        <dbReference type="Proteomes" id="UP001371456"/>
    </source>
</evidence>
<proteinExistence type="predicted"/>
<evidence type="ECO:0000313" key="1">
    <source>
        <dbReference type="EMBL" id="KAK6789132.1"/>
    </source>
</evidence>
<reference evidence="1 2" key="1">
    <citation type="submission" date="2024-02" db="EMBL/GenBank/DDBJ databases">
        <title>de novo genome assembly of Solanum bulbocastanum strain 11H21.</title>
        <authorList>
            <person name="Hosaka A.J."/>
        </authorList>
    </citation>
    <scope>NUCLEOTIDE SEQUENCE [LARGE SCALE GENOMIC DNA]</scope>
    <source>
        <tissue evidence="1">Young leaves</tissue>
    </source>
</reference>
<organism evidence="1 2">
    <name type="scientific">Solanum bulbocastanum</name>
    <name type="common">Wild potato</name>
    <dbReference type="NCBI Taxonomy" id="147425"/>
    <lineage>
        <taxon>Eukaryota</taxon>
        <taxon>Viridiplantae</taxon>
        <taxon>Streptophyta</taxon>
        <taxon>Embryophyta</taxon>
        <taxon>Tracheophyta</taxon>
        <taxon>Spermatophyta</taxon>
        <taxon>Magnoliopsida</taxon>
        <taxon>eudicotyledons</taxon>
        <taxon>Gunneridae</taxon>
        <taxon>Pentapetalae</taxon>
        <taxon>asterids</taxon>
        <taxon>lamiids</taxon>
        <taxon>Solanales</taxon>
        <taxon>Solanaceae</taxon>
        <taxon>Solanoideae</taxon>
        <taxon>Solaneae</taxon>
        <taxon>Solanum</taxon>
    </lineage>
</organism>
<dbReference type="Proteomes" id="UP001371456">
    <property type="component" value="Unassembled WGS sequence"/>
</dbReference>
<dbReference type="AlphaFoldDB" id="A0AAN8YE47"/>
<dbReference type="PANTHER" id="PTHR34043:SF8">
    <property type="entry name" value="LIPASE-LIKE"/>
    <property type="match status" value="1"/>
</dbReference>
<keyword evidence="2" id="KW-1185">Reference proteome</keyword>
<protein>
    <submittedName>
        <fullName evidence="1">Uncharacterized protein</fullName>
    </submittedName>
</protein>
<dbReference type="InterPro" id="IPR029058">
    <property type="entry name" value="AB_hydrolase_fold"/>
</dbReference>